<dbReference type="SUPFAM" id="SSF47757">
    <property type="entry name" value="Chemotaxis receptor methyltransferase CheR, N-terminal domain"/>
    <property type="match status" value="1"/>
</dbReference>
<dbReference type="InterPro" id="IPR029063">
    <property type="entry name" value="SAM-dependent_MTases_sf"/>
</dbReference>
<dbReference type="Gene3D" id="3.40.50.150">
    <property type="entry name" value="Vaccinia Virus protein VP39"/>
    <property type="match status" value="1"/>
</dbReference>
<keyword evidence="3 7" id="KW-0489">Methyltransferase</keyword>
<dbReference type="PANTHER" id="PTHR24422">
    <property type="entry name" value="CHEMOTAXIS PROTEIN METHYLTRANSFERASE"/>
    <property type="match status" value="1"/>
</dbReference>
<dbReference type="InterPro" id="IPR036804">
    <property type="entry name" value="CheR_N_sf"/>
</dbReference>
<dbReference type="EC" id="2.1.1.80" evidence="2"/>
<keyword evidence="4 7" id="KW-0808">Transferase</keyword>
<reference evidence="7" key="1">
    <citation type="submission" date="2018-06" db="EMBL/GenBank/DDBJ databases">
        <authorList>
            <person name="Zhirakovskaya E."/>
        </authorList>
    </citation>
    <scope>NUCLEOTIDE SEQUENCE</scope>
</reference>
<dbReference type="PANTHER" id="PTHR24422:SF21">
    <property type="entry name" value="CHEMOTAXIS PROTEIN METHYLTRANSFERASE 1"/>
    <property type="match status" value="1"/>
</dbReference>
<evidence type="ECO:0000256" key="3">
    <source>
        <dbReference type="ARBA" id="ARBA00022603"/>
    </source>
</evidence>
<dbReference type="SUPFAM" id="SSF53335">
    <property type="entry name" value="S-adenosyl-L-methionine-dependent methyltransferases"/>
    <property type="match status" value="1"/>
</dbReference>
<sequence>MQADNFEFLATLLMKQSGHVLAPEKGYLLDSRLGPIARKEGVASVDELVSSMRSRRDERLNWAVTEAMTTNETFFFRDRTPFDLFKSEVIPYLTANRKPGSKARIWCAAASAGQEPYSLAMILREERTALKGMQADILASDISEKVIAKAKAGIYSQFEVQRGLPVQLLVKYFQKEGEMWKVDPVLRQNIMFKTFNLLESYLALGTFDVVFCRNVLIYFNQETKRDILNRMAAKMAPDAFLFLGAAETVLGITDAFEPVAGKRGLYRRKQQASAIRAA</sequence>
<accession>A0A3B0SD31</accession>
<feature type="domain" description="CheR-type methyltransferase" evidence="6">
    <location>
        <begin position="1"/>
        <end position="257"/>
    </location>
</feature>
<dbReference type="InterPro" id="IPR022642">
    <property type="entry name" value="CheR_C"/>
</dbReference>
<organism evidence="7">
    <name type="scientific">hydrothermal vent metagenome</name>
    <dbReference type="NCBI Taxonomy" id="652676"/>
    <lineage>
        <taxon>unclassified sequences</taxon>
        <taxon>metagenomes</taxon>
        <taxon>ecological metagenomes</taxon>
    </lineage>
</organism>
<dbReference type="GO" id="GO:0008983">
    <property type="term" value="F:protein-glutamate O-methyltransferase activity"/>
    <property type="evidence" value="ECO:0007669"/>
    <property type="project" value="UniProtKB-EC"/>
</dbReference>
<dbReference type="GO" id="GO:0032259">
    <property type="term" value="P:methylation"/>
    <property type="evidence" value="ECO:0007669"/>
    <property type="project" value="UniProtKB-KW"/>
</dbReference>
<evidence type="ECO:0000256" key="4">
    <source>
        <dbReference type="ARBA" id="ARBA00022679"/>
    </source>
</evidence>
<dbReference type="Pfam" id="PF03705">
    <property type="entry name" value="CheR_N"/>
    <property type="match status" value="1"/>
</dbReference>
<protein>
    <recommendedName>
        <fullName evidence="2">protein-glutamate O-methyltransferase</fullName>
        <ecNumber evidence="2">2.1.1.80</ecNumber>
    </recommendedName>
</protein>
<name>A0A3B0SD31_9ZZZZ</name>
<evidence type="ECO:0000259" key="6">
    <source>
        <dbReference type="PROSITE" id="PS50123"/>
    </source>
</evidence>
<comment type="catalytic activity">
    <reaction evidence="1">
        <text>L-glutamyl-[protein] + S-adenosyl-L-methionine = [protein]-L-glutamate 5-O-methyl ester + S-adenosyl-L-homocysteine</text>
        <dbReference type="Rhea" id="RHEA:24452"/>
        <dbReference type="Rhea" id="RHEA-COMP:10208"/>
        <dbReference type="Rhea" id="RHEA-COMP:10311"/>
        <dbReference type="ChEBI" id="CHEBI:29973"/>
        <dbReference type="ChEBI" id="CHEBI:57856"/>
        <dbReference type="ChEBI" id="CHEBI:59789"/>
        <dbReference type="ChEBI" id="CHEBI:82795"/>
        <dbReference type="EC" id="2.1.1.80"/>
    </reaction>
</comment>
<dbReference type="InterPro" id="IPR022641">
    <property type="entry name" value="CheR_N"/>
</dbReference>
<evidence type="ECO:0000256" key="2">
    <source>
        <dbReference type="ARBA" id="ARBA00012534"/>
    </source>
</evidence>
<gene>
    <name evidence="7" type="ORF">MNBD_ALPHA06-1835</name>
</gene>
<dbReference type="PROSITE" id="PS50123">
    <property type="entry name" value="CHER"/>
    <property type="match status" value="1"/>
</dbReference>
<evidence type="ECO:0000256" key="1">
    <source>
        <dbReference type="ARBA" id="ARBA00001541"/>
    </source>
</evidence>
<dbReference type="SMART" id="SM00138">
    <property type="entry name" value="MeTrc"/>
    <property type="match status" value="1"/>
</dbReference>
<keyword evidence="5" id="KW-0949">S-adenosyl-L-methionine</keyword>
<proteinExistence type="predicted"/>
<dbReference type="InterPro" id="IPR000780">
    <property type="entry name" value="CheR_MeTrfase"/>
</dbReference>
<dbReference type="Pfam" id="PF01739">
    <property type="entry name" value="CheR"/>
    <property type="match status" value="1"/>
</dbReference>
<dbReference type="PRINTS" id="PR00996">
    <property type="entry name" value="CHERMTFRASE"/>
</dbReference>
<dbReference type="InterPro" id="IPR050903">
    <property type="entry name" value="Bact_Chemotaxis_MeTrfase"/>
</dbReference>
<evidence type="ECO:0000313" key="7">
    <source>
        <dbReference type="EMBL" id="VAV92925.1"/>
    </source>
</evidence>
<dbReference type="EMBL" id="UOEE01000155">
    <property type="protein sequence ID" value="VAV92925.1"/>
    <property type="molecule type" value="Genomic_DNA"/>
</dbReference>
<evidence type="ECO:0000256" key="5">
    <source>
        <dbReference type="ARBA" id="ARBA00022691"/>
    </source>
</evidence>
<dbReference type="Gene3D" id="1.10.155.10">
    <property type="entry name" value="Chemotaxis receptor methyltransferase CheR, N-terminal domain"/>
    <property type="match status" value="1"/>
</dbReference>
<dbReference type="AlphaFoldDB" id="A0A3B0SD31"/>